<comment type="caution">
    <text evidence="2">The sequence shown here is derived from an EMBL/GenBank/DDBJ whole genome shotgun (WGS) entry which is preliminary data.</text>
</comment>
<organism evidence="2 3">
    <name type="scientific">Giardia intestinalis (strain ATCC 50803 / WB clone C6)</name>
    <name type="common">Giardia lamblia</name>
    <dbReference type="NCBI Taxonomy" id="184922"/>
    <lineage>
        <taxon>Eukaryota</taxon>
        <taxon>Metamonada</taxon>
        <taxon>Diplomonadida</taxon>
        <taxon>Hexamitidae</taxon>
        <taxon>Giardiinae</taxon>
        <taxon>Giardia</taxon>
    </lineage>
</organism>
<sequence>MQKDRLPSLELCPDTLVAVARELTEFLSSYACTGATSKFSTALSKELETLIRKHCPVCQGTLAIVCGDHQLGVYPRDEVVALLFTPPNDSVHSPLTDGGFENSTLHDALLDAKYTIIAYTTTSISLVTTSNDLTLFYYVALVIDPAVHSFYDRSMNAALSKLYMSSPDAMALYLFLWKMGLHSTMRQNASSLSSHHGEQLSKTTGSTFDSLLLPEELLYLRLHLHLLIFYFITAYSKKRLRTVMPDRSKGASLLTMLISLADHIADLQRETAVRPSCIVTDWSICSLIQGPTAIKLGVPETGSLYFASYGLAGLLPFNDKGGHFLVFLMTMDTAMLKLLSVMKLELQPDKYYLSILIGNYQLSSKTVGPVPFSSQSTPLDLSFRLMIASSETSSVPNSVPSSLHSTPTQKRTLDTTDTHTPLP</sequence>
<evidence type="ECO:0000313" key="3">
    <source>
        <dbReference type="Proteomes" id="UP000001548"/>
    </source>
</evidence>
<gene>
    <name evidence="2" type="ORF">GL50803_0033898</name>
</gene>
<accession>A8BBM4</accession>
<dbReference type="KEGG" id="gla:GL50803_0033898"/>
<name>A8BBM4_GIAIC</name>
<reference evidence="2 3" key="1">
    <citation type="journal article" date="2007" name="Science">
        <title>Genomic minimalism in the early diverging intestinal parasite Giardia lamblia.</title>
        <authorList>
            <person name="Morrison H.G."/>
            <person name="McArthur A.G."/>
            <person name="Gillin F.D."/>
            <person name="Aley S.B."/>
            <person name="Adam R.D."/>
            <person name="Olsen G.J."/>
            <person name="Best A.A."/>
            <person name="Cande W.Z."/>
            <person name="Chen F."/>
            <person name="Cipriano M.J."/>
            <person name="Davids B.J."/>
            <person name="Dawson S.C."/>
            <person name="Elmendorf H.G."/>
            <person name="Hehl A.B."/>
            <person name="Holder M.E."/>
            <person name="Huse S.M."/>
            <person name="Kim U.U."/>
            <person name="Lasek-Nesselquist E."/>
            <person name="Manning G."/>
            <person name="Nigam A."/>
            <person name="Nixon J.E."/>
            <person name="Palm D."/>
            <person name="Passamaneck N.E."/>
            <person name="Prabhu A."/>
            <person name="Reich C.I."/>
            <person name="Reiner D.S."/>
            <person name="Samuelson J."/>
            <person name="Svard S.G."/>
            <person name="Sogin M.L."/>
        </authorList>
    </citation>
    <scope>NUCLEOTIDE SEQUENCE [LARGE SCALE GENOMIC DNA]</scope>
    <source>
        <strain evidence="2 3">WB C6</strain>
    </source>
</reference>
<keyword evidence="3" id="KW-1185">Reference proteome</keyword>
<evidence type="ECO:0000256" key="1">
    <source>
        <dbReference type="SAM" id="MobiDB-lite"/>
    </source>
</evidence>
<dbReference type="AlphaFoldDB" id="A8BBM4"/>
<proteinExistence type="predicted"/>
<dbReference type="OMA" id="DWSICSL"/>
<feature type="region of interest" description="Disordered" evidence="1">
    <location>
        <begin position="392"/>
        <end position="423"/>
    </location>
</feature>
<protein>
    <submittedName>
        <fullName evidence="2">Uncharacterized protein</fullName>
    </submittedName>
</protein>
<dbReference type="RefSeq" id="XP_001708012.1">
    <property type="nucleotide sequence ID" value="XM_001707960.1"/>
</dbReference>
<dbReference type="VEuPathDB" id="GiardiaDB:GL50803_33898"/>
<feature type="compositionally biased region" description="Polar residues" evidence="1">
    <location>
        <begin position="392"/>
        <end position="405"/>
    </location>
</feature>
<dbReference type="GeneID" id="5700922"/>
<dbReference type="EMBL" id="AACB03000001">
    <property type="protein sequence ID" value="KAE8305282.1"/>
    <property type="molecule type" value="Genomic_DNA"/>
</dbReference>
<dbReference type="HOGENOM" id="CLU_649643_0_0_1"/>
<evidence type="ECO:0000313" key="2">
    <source>
        <dbReference type="EMBL" id="KAE8305282.1"/>
    </source>
</evidence>
<dbReference type="Proteomes" id="UP000001548">
    <property type="component" value="Unassembled WGS sequence"/>
</dbReference>